<protein>
    <recommendedName>
        <fullName evidence="7">Hydroxyacylglutathione hydrolase</fullName>
        <ecNumber evidence="7">3.1.2.6</ecNumber>
    </recommendedName>
    <alternativeName>
        <fullName evidence="7">Glyoxalase II</fullName>
        <shortName evidence="7">Glx II</shortName>
    </alternativeName>
</protein>
<name>A0ABT1L8D8_9GAMM</name>
<keyword evidence="5 7" id="KW-0378">Hydrolase</keyword>
<feature type="binding site" evidence="7">
    <location>
        <position position="126"/>
    </location>
    <ligand>
        <name>Zn(2+)</name>
        <dbReference type="ChEBI" id="CHEBI:29105"/>
        <label>2</label>
    </ligand>
</feature>
<dbReference type="EMBL" id="JAKUDN010000002">
    <property type="protein sequence ID" value="MCP8352468.1"/>
    <property type="molecule type" value="Genomic_DNA"/>
</dbReference>
<evidence type="ECO:0000313" key="10">
    <source>
        <dbReference type="Proteomes" id="UP001320768"/>
    </source>
</evidence>
<sequence length="248" mass="27404">MEIEALRVLDTNYTYVISCVGGCIVIDPGEFEPLDDYLRAHDLNVVATLLTHKHWDHTAGLQDLLAAYPHEVYGGAVEDFDVPVDHLLSHGEVVDIQGVVIECIHLPGHTMGACGFKIADNLFTGDVLFGAGCGRIFEGTVDDMLLSMDRILQYPDETKIYPGHEYTAGNLKFAAYVEPNNPDIKERMTHSDLLPSTLAVERKTNPFLRVNHEEIQQALALKGVVVTDRASVLGALRSWKSDFDQEGV</sequence>
<evidence type="ECO:0000256" key="7">
    <source>
        <dbReference type="HAMAP-Rule" id="MF_01374"/>
    </source>
</evidence>
<dbReference type="SUPFAM" id="SSF56281">
    <property type="entry name" value="Metallo-hydrolase/oxidoreductase"/>
    <property type="match status" value="1"/>
</dbReference>
<accession>A0ABT1L8D8</accession>
<feature type="binding site" evidence="7">
    <location>
        <position position="54"/>
    </location>
    <ligand>
        <name>Zn(2+)</name>
        <dbReference type="ChEBI" id="CHEBI:29105"/>
        <label>1</label>
    </ligand>
</feature>
<dbReference type="Pfam" id="PF00753">
    <property type="entry name" value="Lactamase_B"/>
    <property type="match status" value="1"/>
</dbReference>
<evidence type="ECO:0000256" key="6">
    <source>
        <dbReference type="ARBA" id="ARBA00022833"/>
    </source>
</evidence>
<feature type="binding site" evidence="7">
    <location>
        <position position="164"/>
    </location>
    <ligand>
        <name>Zn(2+)</name>
        <dbReference type="ChEBI" id="CHEBI:29105"/>
        <label>2</label>
    </ligand>
</feature>
<dbReference type="RefSeq" id="WP_258569573.1">
    <property type="nucleotide sequence ID" value="NZ_JAKUDN010000002.1"/>
</dbReference>
<evidence type="ECO:0000256" key="1">
    <source>
        <dbReference type="ARBA" id="ARBA00001623"/>
    </source>
</evidence>
<evidence type="ECO:0000259" key="8">
    <source>
        <dbReference type="SMART" id="SM00849"/>
    </source>
</evidence>
<organism evidence="9 10">
    <name type="scientific">Candidatus Synchoanobacter obligatus</name>
    <dbReference type="NCBI Taxonomy" id="2919597"/>
    <lineage>
        <taxon>Bacteria</taxon>
        <taxon>Pseudomonadati</taxon>
        <taxon>Pseudomonadota</taxon>
        <taxon>Gammaproteobacteria</taxon>
        <taxon>Candidatus Comchoanobacterales</taxon>
        <taxon>Candidatus Comchoanobacteraceae</taxon>
        <taxon>Candidatus Synchoanobacter</taxon>
    </lineage>
</organism>
<dbReference type="InterPro" id="IPR032282">
    <property type="entry name" value="HAGH_C"/>
</dbReference>
<dbReference type="NCBIfam" id="TIGR03413">
    <property type="entry name" value="GSH_gloB"/>
    <property type="match status" value="1"/>
</dbReference>
<gene>
    <name evidence="7 9" type="primary">gloB</name>
    <name evidence="9" type="ORF">MKS91_04100</name>
</gene>
<dbReference type="InterPro" id="IPR017782">
    <property type="entry name" value="Hydroxyacylglutathione_Hdrlase"/>
</dbReference>
<dbReference type="Proteomes" id="UP001320768">
    <property type="component" value="Unassembled WGS sequence"/>
</dbReference>
<keyword evidence="10" id="KW-1185">Reference proteome</keyword>
<reference evidence="9 10" key="1">
    <citation type="journal article" date="2022" name="Nat. Microbiol.">
        <title>The microbiome of a bacterivorous marine choanoflagellate contains a resource-demanding obligate bacterial associate.</title>
        <authorList>
            <person name="Needham D.M."/>
            <person name="Poirier C."/>
            <person name="Bachy C."/>
            <person name="George E.E."/>
            <person name="Wilken S."/>
            <person name="Yung C.C.M."/>
            <person name="Limardo A.J."/>
            <person name="Morando M."/>
            <person name="Sudek L."/>
            <person name="Malmstrom R.R."/>
            <person name="Keeling P.J."/>
            <person name="Santoro A.E."/>
            <person name="Worden A.Z."/>
        </authorList>
    </citation>
    <scope>NUCLEOTIDE SEQUENCE [LARGE SCALE GENOMIC DNA]</scope>
    <source>
        <strain evidence="9 10">Comchoano-2</strain>
    </source>
</reference>
<dbReference type="SMART" id="SM00849">
    <property type="entry name" value="Lactamase_B"/>
    <property type="match status" value="1"/>
</dbReference>
<dbReference type="PANTHER" id="PTHR43705">
    <property type="entry name" value="HYDROXYACYLGLUTATHIONE HYDROLASE"/>
    <property type="match status" value="1"/>
</dbReference>
<feature type="binding site" evidence="7">
    <location>
        <position position="57"/>
    </location>
    <ligand>
        <name>Zn(2+)</name>
        <dbReference type="ChEBI" id="CHEBI:29105"/>
        <label>2</label>
    </ligand>
</feature>
<dbReference type="InterPro" id="IPR036866">
    <property type="entry name" value="RibonucZ/Hydroxyglut_hydro"/>
</dbReference>
<evidence type="ECO:0000256" key="4">
    <source>
        <dbReference type="ARBA" id="ARBA00022723"/>
    </source>
</evidence>
<dbReference type="EC" id="3.1.2.6" evidence="7"/>
<dbReference type="Gene3D" id="3.60.15.10">
    <property type="entry name" value="Ribonuclease Z/Hydroxyacylglutathione hydrolase-like"/>
    <property type="match status" value="1"/>
</dbReference>
<evidence type="ECO:0000256" key="3">
    <source>
        <dbReference type="ARBA" id="ARBA00006759"/>
    </source>
</evidence>
<feature type="binding site" evidence="7">
    <location>
        <position position="56"/>
    </location>
    <ligand>
        <name>Zn(2+)</name>
        <dbReference type="ChEBI" id="CHEBI:29105"/>
        <label>2</label>
    </ligand>
</feature>
<dbReference type="CDD" id="cd07723">
    <property type="entry name" value="hydroxyacylglutathione_hydrolase_MBL-fold"/>
    <property type="match status" value="1"/>
</dbReference>
<comment type="caution">
    <text evidence="9">The sequence shown here is derived from an EMBL/GenBank/DDBJ whole genome shotgun (WGS) entry which is preliminary data.</text>
</comment>
<comment type="similarity">
    <text evidence="3 7">Belongs to the metallo-beta-lactamase superfamily. Glyoxalase II family.</text>
</comment>
<dbReference type="GO" id="GO:0004416">
    <property type="term" value="F:hydroxyacylglutathione hydrolase activity"/>
    <property type="evidence" value="ECO:0007669"/>
    <property type="project" value="UniProtKB-EC"/>
</dbReference>
<comment type="function">
    <text evidence="7">Thiolesterase that catalyzes the hydrolysis of S-D-lactoyl-glutathione to form glutathione and D-lactic acid.</text>
</comment>
<feature type="domain" description="Metallo-beta-lactamase" evidence="8">
    <location>
        <begin position="11"/>
        <end position="164"/>
    </location>
</feature>
<comment type="subunit">
    <text evidence="7">Monomer.</text>
</comment>
<dbReference type="PANTHER" id="PTHR43705:SF1">
    <property type="entry name" value="HYDROXYACYLGLUTATHIONE HYDROLASE GLOB"/>
    <property type="match status" value="1"/>
</dbReference>
<keyword evidence="6 7" id="KW-0862">Zinc</keyword>
<proteinExistence type="inferred from homology"/>
<feature type="binding site" evidence="7">
    <location>
        <position position="126"/>
    </location>
    <ligand>
        <name>Zn(2+)</name>
        <dbReference type="ChEBI" id="CHEBI:29105"/>
        <label>1</label>
    </ligand>
</feature>
<feature type="binding site" evidence="7">
    <location>
        <position position="109"/>
    </location>
    <ligand>
        <name>Zn(2+)</name>
        <dbReference type="ChEBI" id="CHEBI:29105"/>
        <label>1</label>
    </ligand>
</feature>
<comment type="pathway">
    <text evidence="2 7">Secondary metabolite metabolism; methylglyoxal degradation; (R)-lactate from methylglyoxal: step 2/2.</text>
</comment>
<evidence type="ECO:0000313" key="9">
    <source>
        <dbReference type="EMBL" id="MCP8352468.1"/>
    </source>
</evidence>
<dbReference type="InterPro" id="IPR035680">
    <property type="entry name" value="Clx_II_MBL"/>
</dbReference>
<evidence type="ECO:0000256" key="2">
    <source>
        <dbReference type="ARBA" id="ARBA00004963"/>
    </source>
</evidence>
<comment type="catalytic activity">
    <reaction evidence="1 7">
        <text>an S-(2-hydroxyacyl)glutathione + H2O = a 2-hydroxy carboxylate + glutathione + H(+)</text>
        <dbReference type="Rhea" id="RHEA:21864"/>
        <dbReference type="ChEBI" id="CHEBI:15377"/>
        <dbReference type="ChEBI" id="CHEBI:15378"/>
        <dbReference type="ChEBI" id="CHEBI:57925"/>
        <dbReference type="ChEBI" id="CHEBI:58896"/>
        <dbReference type="ChEBI" id="CHEBI:71261"/>
        <dbReference type="EC" id="3.1.2.6"/>
    </reaction>
</comment>
<dbReference type="InterPro" id="IPR050110">
    <property type="entry name" value="Glyoxalase_II_hydrolase"/>
</dbReference>
<comment type="cofactor">
    <cofactor evidence="7">
        <name>Zn(2+)</name>
        <dbReference type="ChEBI" id="CHEBI:29105"/>
    </cofactor>
    <text evidence="7">Binds 2 Zn(2+) ions per subunit.</text>
</comment>
<dbReference type="InterPro" id="IPR001279">
    <property type="entry name" value="Metallo-B-lactamas"/>
</dbReference>
<keyword evidence="4 7" id="KW-0479">Metal-binding</keyword>
<dbReference type="Pfam" id="PF16123">
    <property type="entry name" value="HAGH_C"/>
    <property type="match status" value="1"/>
</dbReference>
<evidence type="ECO:0000256" key="5">
    <source>
        <dbReference type="ARBA" id="ARBA00022801"/>
    </source>
</evidence>
<feature type="binding site" evidence="7">
    <location>
        <position position="52"/>
    </location>
    <ligand>
        <name>Zn(2+)</name>
        <dbReference type="ChEBI" id="CHEBI:29105"/>
        <label>1</label>
    </ligand>
</feature>
<dbReference type="HAMAP" id="MF_01374">
    <property type="entry name" value="Glyoxalase_2"/>
    <property type="match status" value="1"/>
</dbReference>